<dbReference type="EMBL" id="UINC01169016">
    <property type="protein sequence ID" value="SVD72348.1"/>
    <property type="molecule type" value="Genomic_DNA"/>
</dbReference>
<evidence type="ECO:0000313" key="1">
    <source>
        <dbReference type="EMBL" id="SVD72348.1"/>
    </source>
</evidence>
<reference evidence="1" key="1">
    <citation type="submission" date="2018-05" db="EMBL/GenBank/DDBJ databases">
        <authorList>
            <person name="Lanie J.A."/>
            <person name="Ng W.-L."/>
            <person name="Kazmierczak K.M."/>
            <person name="Andrzejewski T.M."/>
            <person name="Davidsen T.M."/>
            <person name="Wayne K.J."/>
            <person name="Tettelin H."/>
            <person name="Glass J.I."/>
            <person name="Rusch D."/>
            <person name="Podicherti R."/>
            <person name="Tsui H.-C.T."/>
            <person name="Winkler M.E."/>
        </authorList>
    </citation>
    <scope>NUCLEOTIDE SEQUENCE</scope>
</reference>
<gene>
    <name evidence="1" type="ORF">METZ01_LOCUS425202</name>
</gene>
<organism evidence="1">
    <name type="scientific">marine metagenome</name>
    <dbReference type="NCBI Taxonomy" id="408172"/>
    <lineage>
        <taxon>unclassified sequences</taxon>
        <taxon>metagenomes</taxon>
        <taxon>ecological metagenomes</taxon>
    </lineage>
</organism>
<accession>A0A382XPY5</accession>
<sequence length="75" mass="8185">MLFWLALTGMLIWRFVVYEPPQPVMGKAGVLTHPACAKYSTELAVATCEQVHPVIIVAPSTPDNQTLDQKSDSGN</sequence>
<proteinExistence type="predicted"/>
<protein>
    <submittedName>
        <fullName evidence="1">Uncharacterized protein</fullName>
    </submittedName>
</protein>
<dbReference type="AlphaFoldDB" id="A0A382XPY5"/>
<name>A0A382XPY5_9ZZZZ</name>